<feature type="domain" description="MgtC/SapB/SrpB/YhiD N-terminal" evidence="8">
    <location>
        <begin position="13"/>
        <end position="149"/>
    </location>
</feature>
<keyword evidence="3" id="KW-1003">Cell membrane</keyword>
<evidence type="ECO:0000256" key="7">
    <source>
        <dbReference type="SAM" id="Phobius"/>
    </source>
</evidence>
<evidence type="ECO:0000259" key="8">
    <source>
        <dbReference type="Pfam" id="PF02308"/>
    </source>
</evidence>
<evidence type="ECO:0000256" key="3">
    <source>
        <dbReference type="ARBA" id="ARBA00022475"/>
    </source>
</evidence>
<keyword evidence="10" id="KW-1185">Reference proteome</keyword>
<accession>A0A143YXV2</accession>
<dbReference type="EMBL" id="FJNE01000007">
    <property type="protein sequence ID" value="CZQ98483.1"/>
    <property type="molecule type" value="Genomic_DNA"/>
</dbReference>
<name>A0A143YXV2_9LACT</name>
<evidence type="ECO:0000256" key="4">
    <source>
        <dbReference type="ARBA" id="ARBA00022692"/>
    </source>
</evidence>
<dbReference type="Pfam" id="PF02308">
    <property type="entry name" value="MgtC"/>
    <property type="match status" value="1"/>
</dbReference>
<dbReference type="RefSeq" id="WP_177194446.1">
    <property type="nucleotide sequence ID" value="NZ_FJNE01000007.1"/>
</dbReference>
<dbReference type="InterPro" id="IPR003416">
    <property type="entry name" value="MgtC/SapB/SrpB/YhiD_fam"/>
</dbReference>
<dbReference type="PRINTS" id="PR01837">
    <property type="entry name" value="MGTCSAPBPROT"/>
</dbReference>
<reference evidence="9 10" key="1">
    <citation type="submission" date="2016-02" db="EMBL/GenBank/DDBJ databases">
        <authorList>
            <person name="Wen L."/>
            <person name="He K."/>
            <person name="Yang H."/>
        </authorList>
    </citation>
    <scope>NUCLEOTIDE SEQUENCE [LARGE SCALE GENOMIC DNA]</scope>
    <source>
        <strain evidence="9">Trichococcus palustris</strain>
    </source>
</reference>
<sequence length="236" mass="25663">MASLDLMELNIRLLSAVVIGTVIGSERQMKGQAAGLRTNILVCLAACIITIIQVLSSQEVVALALQNEALQSVLSTDFTRITAQIVSGIGFIGAGTILVTKNNKVAGLTSAASLWSVAGLGIAVGMGYYYLAFTGCSIIYIVLSVLKKIFESKKTIKLTVYFKGPKDFKNKLSQLFEGMGMDILKMDFREEYNAKGDTINCFTYRAQVSDKLNLNDVSNKLVDFDESISYVKVDNL</sequence>
<gene>
    <name evidence="9" type="ORF">Tpal_2274</name>
</gene>
<dbReference type="PANTHER" id="PTHR33778:SF1">
    <property type="entry name" value="MAGNESIUM TRANSPORTER YHID-RELATED"/>
    <property type="match status" value="1"/>
</dbReference>
<evidence type="ECO:0000313" key="9">
    <source>
        <dbReference type="EMBL" id="CZQ98483.1"/>
    </source>
</evidence>
<dbReference type="AlphaFoldDB" id="A0A143YXV2"/>
<dbReference type="PANTHER" id="PTHR33778">
    <property type="entry name" value="PROTEIN MGTC"/>
    <property type="match status" value="1"/>
</dbReference>
<dbReference type="GO" id="GO:0005886">
    <property type="term" value="C:plasma membrane"/>
    <property type="evidence" value="ECO:0007669"/>
    <property type="project" value="UniProtKB-SubCell"/>
</dbReference>
<comment type="similarity">
    <text evidence="2">Belongs to the MgtC/SapB family.</text>
</comment>
<evidence type="ECO:0000256" key="6">
    <source>
        <dbReference type="ARBA" id="ARBA00023136"/>
    </source>
</evidence>
<feature type="transmembrane region" description="Helical" evidence="7">
    <location>
        <begin position="36"/>
        <end position="55"/>
    </location>
</feature>
<evidence type="ECO:0000256" key="5">
    <source>
        <dbReference type="ARBA" id="ARBA00022989"/>
    </source>
</evidence>
<evidence type="ECO:0000313" key="10">
    <source>
        <dbReference type="Proteomes" id="UP000242754"/>
    </source>
</evidence>
<keyword evidence="6 7" id="KW-0472">Membrane</keyword>
<keyword evidence="4 7" id="KW-0812">Transmembrane</keyword>
<feature type="transmembrane region" description="Helical" evidence="7">
    <location>
        <begin position="128"/>
        <end position="146"/>
    </location>
</feature>
<proteinExistence type="inferred from homology"/>
<keyword evidence="5 7" id="KW-1133">Transmembrane helix</keyword>
<evidence type="ECO:0000256" key="2">
    <source>
        <dbReference type="ARBA" id="ARBA00009298"/>
    </source>
</evidence>
<evidence type="ECO:0000256" key="1">
    <source>
        <dbReference type="ARBA" id="ARBA00004651"/>
    </source>
</evidence>
<comment type="subcellular location">
    <subcellularLocation>
        <location evidence="1">Cell membrane</location>
        <topology evidence="1">Multi-pass membrane protein</topology>
    </subcellularLocation>
</comment>
<dbReference type="STRING" id="140314.SAMN04488076_11045"/>
<feature type="transmembrane region" description="Helical" evidence="7">
    <location>
        <begin position="105"/>
        <end position="122"/>
    </location>
</feature>
<dbReference type="InterPro" id="IPR049177">
    <property type="entry name" value="MgtC_SapB_SrpB_YhiD_N"/>
</dbReference>
<dbReference type="Proteomes" id="UP000242754">
    <property type="component" value="Unassembled WGS sequence"/>
</dbReference>
<organism evidence="9 10">
    <name type="scientific">Trichococcus palustris</name>
    <dbReference type="NCBI Taxonomy" id="140314"/>
    <lineage>
        <taxon>Bacteria</taxon>
        <taxon>Bacillati</taxon>
        <taxon>Bacillota</taxon>
        <taxon>Bacilli</taxon>
        <taxon>Lactobacillales</taxon>
        <taxon>Carnobacteriaceae</taxon>
        <taxon>Trichococcus</taxon>
    </lineage>
</organism>
<feature type="transmembrane region" description="Helical" evidence="7">
    <location>
        <begin position="81"/>
        <end position="98"/>
    </location>
</feature>
<protein>
    <submittedName>
        <fullName evidence="9">Mgtc/sapb/srpb transporter</fullName>
    </submittedName>
</protein>